<dbReference type="Pfam" id="PF12671">
    <property type="entry name" value="Amidase_6"/>
    <property type="match status" value="1"/>
</dbReference>
<gene>
    <name evidence="1" type="ORF">B9L19_16210</name>
</gene>
<evidence type="ECO:0000313" key="2">
    <source>
        <dbReference type="Proteomes" id="UP000198378"/>
    </source>
</evidence>
<comment type="caution">
    <text evidence="1">The sequence shown here is derived from an EMBL/GenBank/DDBJ whole genome shotgun (WGS) entry which is preliminary data.</text>
</comment>
<name>A0A226Q6V8_9BACL</name>
<sequence length="378" mass="42895">MFHPLYLRRLVISLIVFVGGLASLFISGGSSAGASNLVVNPSNDGDLAAVQQKVAHALEARWQLMIDPQVNVKQFYDPSVSEQEESQERAYVRRHYLEPAYRAGFRYTNVEIHPVFESVEINGKMAKVRALVSVEYESVFPGSNESVITKEANIPYSATLIKRDGDWLIVGMNYQDTYSKRGQENVRKVGASGSETPPISIAGGDVVIQGFYTYYSRQGAVNYANRWWNGRNPKYRSFSNDCANFVSQSFYEGGSARQAWAEPYVWWYNAKGTSGTGDDAWTYSWSVAHDQAYHLSRNNETDEHRGTYVSRATDLQLGDSIYYDFDGDGILDHSAIVVEIRNGQPYVNYHTNDTYHRYWDLGAKTTRFLHVTDYYWVN</sequence>
<dbReference type="KEGG" id="gtm:GT3921_17255"/>
<keyword evidence="2" id="KW-1185">Reference proteome</keyword>
<accession>A0A226Q6V8</accession>
<evidence type="ECO:0000313" key="1">
    <source>
        <dbReference type="EMBL" id="OXB87440.1"/>
    </source>
</evidence>
<dbReference type="PANTHER" id="PTHR40032:SF1">
    <property type="entry name" value="EXPORTED PROTEIN"/>
    <property type="match status" value="1"/>
</dbReference>
<dbReference type="InterPro" id="IPR024301">
    <property type="entry name" value="Amidase_6"/>
</dbReference>
<reference evidence="1 2" key="1">
    <citation type="submission" date="2017-05" db="EMBL/GenBank/DDBJ databases">
        <title>The genome sequence of Geobacillus thermocatenulatus DSM 730.</title>
        <authorList>
            <person name="Ramaloko W.T."/>
            <person name="Koen N."/>
            <person name="Polliack S."/>
            <person name="Aliyu H."/>
            <person name="Lebre P."/>
            <person name="Mohr T."/>
            <person name="Oswald F."/>
            <person name="Zwick M."/>
            <person name="Neumann A."/>
            <person name="Syldatk C."/>
            <person name="Cowan D."/>
            <person name="De Maayer P."/>
        </authorList>
    </citation>
    <scope>NUCLEOTIDE SEQUENCE [LARGE SCALE GENOMIC DNA]</scope>
    <source>
        <strain evidence="1 2">BGSC 93A1</strain>
    </source>
</reference>
<dbReference type="PANTHER" id="PTHR40032">
    <property type="entry name" value="EXPORTED PROTEIN-RELATED"/>
    <property type="match status" value="1"/>
</dbReference>
<proteinExistence type="predicted"/>
<dbReference type="RefSeq" id="WP_033024040.1">
    <property type="nucleotide sequence ID" value="NZ_CP018058.1"/>
</dbReference>
<dbReference type="AlphaFoldDB" id="A0A226Q6V8"/>
<protein>
    <submittedName>
        <fullName evidence="1">Cytosolic protein</fullName>
    </submittedName>
</protein>
<dbReference type="EMBL" id="NEWK01000002">
    <property type="protein sequence ID" value="OXB87440.1"/>
    <property type="molecule type" value="Genomic_DNA"/>
</dbReference>
<organism evidence="1 2">
    <name type="scientific">Geobacillus thermocatenulatus</name>
    <dbReference type="NCBI Taxonomy" id="33938"/>
    <lineage>
        <taxon>Bacteria</taxon>
        <taxon>Bacillati</taxon>
        <taxon>Bacillota</taxon>
        <taxon>Bacilli</taxon>
        <taxon>Bacillales</taxon>
        <taxon>Anoxybacillaceae</taxon>
        <taxon>Geobacillus</taxon>
        <taxon>Geobacillus thermoleovorans group</taxon>
    </lineage>
</organism>
<dbReference type="Proteomes" id="UP000198378">
    <property type="component" value="Unassembled WGS sequence"/>
</dbReference>